<accession>A0A6P6A5C6</accession>
<dbReference type="RefSeq" id="XP_022759992.1">
    <property type="nucleotide sequence ID" value="XM_022904257.1"/>
</dbReference>
<proteinExistence type="inferred from homology"/>
<evidence type="ECO:0000256" key="4">
    <source>
        <dbReference type="ARBA" id="ARBA00022729"/>
    </source>
</evidence>
<reference evidence="7" key="1">
    <citation type="submission" date="2025-08" db="UniProtKB">
        <authorList>
            <consortium name="RefSeq"/>
        </authorList>
    </citation>
    <scope>IDENTIFICATION</scope>
    <source>
        <tissue evidence="7">Fruit stalk</tissue>
    </source>
</reference>
<evidence type="ECO:0000256" key="3">
    <source>
        <dbReference type="ARBA" id="ARBA00022525"/>
    </source>
</evidence>
<dbReference type="Gene3D" id="2.40.40.10">
    <property type="entry name" value="RlpA-like domain"/>
    <property type="match status" value="1"/>
</dbReference>
<evidence type="ECO:0000313" key="7">
    <source>
        <dbReference type="RefSeq" id="XP_022759992.1"/>
    </source>
</evidence>
<dbReference type="InterPro" id="IPR039271">
    <property type="entry name" value="Kiwellin-like"/>
</dbReference>
<dbReference type="GO" id="GO:0005576">
    <property type="term" value="C:extracellular region"/>
    <property type="evidence" value="ECO:0007669"/>
    <property type="project" value="UniProtKB-SubCell"/>
</dbReference>
<evidence type="ECO:0000256" key="1">
    <source>
        <dbReference type="ARBA" id="ARBA00004613"/>
    </source>
</evidence>
<dbReference type="SUPFAM" id="SSF50685">
    <property type="entry name" value="Barwin-like endoglucanases"/>
    <property type="match status" value="1"/>
</dbReference>
<dbReference type="GeneID" id="111306366"/>
<dbReference type="PANTHER" id="PTHR33191:SF58">
    <property type="entry name" value="RIPENING-RELATED PROTEIN 1"/>
    <property type="match status" value="1"/>
</dbReference>
<comment type="subcellular location">
    <subcellularLocation>
        <location evidence="1">Secreted</location>
    </subcellularLocation>
</comment>
<dbReference type="PANTHER" id="PTHR33191">
    <property type="entry name" value="RIPENING-RELATED PROTEIN 2-RELATED"/>
    <property type="match status" value="1"/>
</dbReference>
<evidence type="ECO:0000256" key="2">
    <source>
        <dbReference type="ARBA" id="ARBA00005592"/>
    </source>
</evidence>
<dbReference type="OrthoDB" id="406505at2759"/>
<dbReference type="AlphaFoldDB" id="A0A6P6A5C6"/>
<dbReference type="Pfam" id="PF24300">
    <property type="entry name" value="KWL1"/>
    <property type="match status" value="1"/>
</dbReference>
<gene>
    <name evidence="7" type="primary">LOC111306366</name>
</gene>
<dbReference type="InterPro" id="IPR036908">
    <property type="entry name" value="RlpA-like_sf"/>
</dbReference>
<sequence>MKVLLDSIDSPVFSQEIRDLIRPSGKIKGKNPSKDKATGRMTDSCVEGSSNSCEKEADGLSEYDKKFHSDDLKIVALSTGWFNKNKRCFHNITTRGNERSVVSMVVDECESTMGCDDEHDYQPPCANNIVDASKAVWKACLRLMIELIKCARSYNDVVGLETGKFKL</sequence>
<keyword evidence="3" id="KW-0964">Secreted</keyword>
<evidence type="ECO:0000313" key="6">
    <source>
        <dbReference type="Proteomes" id="UP000515121"/>
    </source>
</evidence>
<name>A0A6P6A5C6_DURZI</name>
<dbReference type="CDD" id="cd22270">
    <property type="entry name" value="DPBB_kiwellin-like"/>
    <property type="match status" value="1"/>
</dbReference>
<keyword evidence="6" id="KW-1185">Reference proteome</keyword>
<dbReference type="Proteomes" id="UP000515121">
    <property type="component" value="Unplaced"/>
</dbReference>
<comment type="similarity">
    <text evidence="2">Belongs to the kiwellin family.</text>
</comment>
<organism evidence="6 7">
    <name type="scientific">Durio zibethinus</name>
    <name type="common">Durian</name>
    <dbReference type="NCBI Taxonomy" id="66656"/>
    <lineage>
        <taxon>Eukaryota</taxon>
        <taxon>Viridiplantae</taxon>
        <taxon>Streptophyta</taxon>
        <taxon>Embryophyta</taxon>
        <taxon>Tracheophyta</taxon>
        <taxon>Spermatophyta</taxon>
        <taxon>Magnoliopsida</taxon>
        <taxon>eudicotyledons</taxon>
        <taxon>Gunneridae</taxon>
        <taxon>Pentapetalae</taxon>
        <taxon>rosids</taxon>
        <taxon>malvids</taxon>
        <taxon>Malvales</taxon>
        <taxon>Malvaceae</taxon>
        <taxon>Helicteroideae</taxon>
        <taxon>Durio</taxon>
    </lineage>
</organism>
<protein>
    <submittedName>
        <fullName evidence="7">Ripening-related protein 5</fullName>
    </submittedName>
</protein>
<dbReference type="KEGG" id="dzi:111306366"/>
<feature type="region of interest" description="Disordered" evidence="5">
    <location>
        <begin position="24"/>
        <end position="43"/>
    </location>
</feature>
<keyword evidence="4" id="KW-0732">Signal</keyword>
<evidence type="ECO:0000256" key="5">
    <source>
        <dbReference type="SAM" id="MobiDB-lite"/>
    </source>
</evidence>